<feature type="domain" description="Clp R" evidence="3">
    <location>
        <begin position="57"/>
        <end position="160"/>
    </location>
</feature>
<feature type="compositionally biased region" description="Basic and acidic residues" evidence="2">
    <location>
        <begin position="1"/>
        <end position="10"/>
    </location>
</feature>
<keyword evidence="5" id="KW-1185">Reference proteome</keyword>
<feature type="region of interest" description="Disordered" evidence="2">
    <location>
        <begin position="1"/>
        <end position="42"/>
    </location>
</feature>
<dbReference type="OrthoDB" id="7927633at2"/>
<dbReference type="KEGG" id="hni:W911_06620"/>
<feature type="compositionally biased region" description="Low complexity" evidence="2">
    <location>
        <begin position="30"/>
        <end position="42"/>
    </location>
</feature>
<evidence type="ECO:0000259" key="3">
    <source>
        <dbReference type="Pfam" id="PF02861"/>
    </source>
</evidence>
<name>V5SIY7_9HYPH</name>
<dbReference type="Proteomes" id="UP000018542">
    <property type="component" value="Chromosome"/>
</dbReference>
<protein>
    <recommendedName>
        <fullName evidence="3">Clp R domain-containing protein</fullName>
    </recommendedName>
</protein>
<dbReference type="PATRIC" id="fig|1029756.8.peg.1387"/>
<dbReference type="InterPro" id="IPR004176">
    <property type="entry name" value="Clp_R_N"/>
</dbReference>
<dbReference type="STRING" id="1029756.W911_06620"/>
<accession>V5SIY7</accession>
<feature type="region of interest" description="Disordered" evidence="2">
    <location>
        <begin position="429"/>
        <end position="448"/>
    </location>
</feature>
<gene>
    <name evidence="4" type="ORF">W911_06620</name>
</gene>
<evidence type="ECO:0000313" key="4">
    <source>
        <dbReference type="EMBL" id="AHB50050.1"/>
    </source>
</evidence>
<organism evidence="4 5">
    <name type="scientific">Hyphomicrobium nitrativorans NL23</name>
    <dbReference type="NCBI Taxonomy" id="1029756"/>
    <lineage>
        <taxon>Bacteria</taxon>
        <taxon>Pseudomonadati</taxon>
        <taxon>Pseudomonadota</taxon>
        <taxon>Alphaproteobacteria</taxon>
        <taxon>Hyphomicrobiales</taxon>
        <taxon>Hyphomicrobiaceae</taxon>
        <taxon>Hyphomicrobium</taxon>
    </lineage>
</organism>
<feature type="compositionally biased region" description="Polar residues" evidence="2">
    <location>
        <begin position="213"/>
        <end position="227"/>
    </location>
</feature>
<dbReference type="Gene3D" id="1.10.1780.10">
    <property type="entry name" value="Clp, N-terminal domain"/>
    <property type="match status" value="1"/>
</dbReference>
<dbReference type="InterPro" id="IPR036628">
    <property type="entry name" value="Clp_N_dom_sf"/>
</dbReference>
<evidence type="ECO:0000313" key="5">
    <source>
        <dbReference type="Proteomes" id="UP000018542"/>
    </source>
</evidence>
<dbReference type="Pfam" id="PF02861">
    <property type="entry name" value="Clp_N"/>
    <property type="match status" value="1"/>
</dbReference>
<comment type="similarity">
    <text evidence="1">Belongs to the ClpA/ClpB family.</text>
</comment>
<dbReference type="AlphaFoldDB" id="V5SIY7"/>
<dbReference type="HOGENOM" id="CLU_480436_0_0_5"/>
<feature type="region of interest" description="Disordered" evidence="2">
    <location>
        <begin position="190"/>
        <end position="228"/>
    </location>
</feature>
<evidence type="ECO:0000256" key="1">
    <source>
        <dbReference type="ARBA" id="ARBA00008675"/>
    </source>
</evidence>
<proteinExistence type="inferred from homology"/>
<dbReference type="EMBL" id="CP006912">
    <property type="protein sequence ID" value="AHB50050.1"/>
    <property type="molecule type" value="Genomic_DNA"/>
</dbReference>
<evidence type="ECO:0000256" key="2">
    <source>
        <dbReference type="SAM" id="MobiDB-lite"/>
    </source>
</evidence>
<dbReference type="SUPFAM" id="SSF81923">
    <property type="entry name" value="Double Clp-N motif"/>
    <property type="match status" value="1"/>
</dbReference>
<dbReference type="RefSeq" id="WP_023786717.1">
    <property type="nucleotide sequence ID" value="NC_022997.1"/>
</dbReference>
<reference evidence="4 5" key="1">
    <citation type="journal article" date="2014" name="Genome Announc.">
        <title>Complete Genome Sequence of Hyphomicrobium nitrativorans Strain NL23, a Denitrifying Bacterium Isolated from Biofilm of a Methanol-Fed Denitrification System Treating Seawater at the Montreal Biodome.</title>
        <authorList>
            <person name="Martineau C."/>
            <person name="Villeneuve C."/>
            <person name="Mauffrey F."/>
            <person name="Villemur R."/>
        </authorList>
    </citation>
    <scope>NUCLEOTIDE SEQUENCE [LARGE SCALE GENOMIC DNA]</scope>
    <source>
        <strain evidence="4">NL23</strain>
    </source>
</reference>
<sequence>MSYRGDDLDLRTPQAAPSDLALPHGGEMFAPPSRSRSGANARSGPIWVDQTALDCCNHAFEVASAHRALEVRLEHLIYALTRVPEAADAFEARGIRAVALRREAATVIATEIPADPGSGKTLPSRTDALEEVLRLASGIAYRRQAPVNVTDIIRALFDSDAEFTSLKRLLGRLQQAQPVHAGFDDGIVRERFRPAPSPQPAQASPQPQRTHELASSGTAETHTQSSRIDALEQSIRNLTNELADERKTISGVLHDLQRELMAQREDTTARPGGLTQDKIQSVIGDRLQSLEQAFLSARTPPNGEYQERIQERLATIERTLTAEIVQTRTAIEALASRPGPDLAPLAQRIAVIEDAVLSRETDHRLKALEIAVEDERERAKAADEALLDALARQPDTDLDALIERIEASRSATAEDLAQARERISALESALGEHATRSETADGQTAEDLGSVSDSLSAVRDTLALEFLNTQDGVGKLTETFSNELSELHIGLAKVNGNQHTIATALDAQAQDAANAFGILATRIDSLEKATAKPVEMLDALSGTVERMHRVTVERYYRRNRFWYWLFGTDDWLAASWPSQSARIAEELRSIRR</sequence>